<keyword evidence="1" id="KW-0812">Transmembrane</keyword>
<feature type="non-terminal residue" evidence="2">
    <location>
        <position position="1"/>
    </location>
</feature>
<proteinExistence type="predicted"/>
<organism evidence="2 3">
    <name type="scientific">Cyphomyrmex costatus</name>
    <dbReference type="NCBI Taxonomy" id="456900"/>
    <lineage>
        <taxon>Eukaryota</taxon>
        <taxon>Metazoa</taxon>
        <taxon>Ecdysozoa</taxon>
        <taxon>Arthropoda</taxon>
        <taxon>Hexapoda</taxon>
        <taxon>Insecta</taxon>
        <taxon>Pterygota</taxon>
        <taxon>Neoptera</taxon>
        <taxon>Endopterygota</taxon>
        <taxon>Hymenoptera</taxon>
        <taxon>Apocrita</taxon>
        <taxon>Aculeata</taxon>
        <taxon>Formicoidea</taxon>
        <taxon>Formicidae</taxon>
        <taxon>Myrmicinae</taxon>
        <taxon>Cyphomyrmex</taxon>
    </lineage>
</organism>
<name>A0A151IK29_9HYME</name>
<evidence type="ECO:0000313" key="2">
    <source>
        <dbReference type="EMBL" id="KYN04624.1"/>
    </source>
</evidence>
<keyword evidence="3" id="KW-1185">Reference proteome</keyword>
<evidence type="ECO:0000256" key="1">
    <source>
        <dbReference type="SAM" id="Phobius"/>
    </source>
</evidence>
<reference evidence="2 3" key="1">
    <citation type="submission" date="2016-03" db="EMBL/GenBank/DDBJ databases">
        <title>Cyphomyrmex costatus WGS genome.</title>
        <authorList>
            <person name="Nygaard S."/>
            <person name="Hu H."/>
            <person name="Boomsma J."/>
            <person name="Zhang G."/>
        </authorList>
    </citation>
    <scope>NUCLEOTIDE SEQUENCE [LARGE SCALE GENOMIC DNA]</scope>
    <source>
        <strain evidence="2">MS0001</strain>
        <tissue evidence="2">Whole body</tissue>
    </source>
</reference>
<dbReference type="Proteomes" id="UP000078542">
    <property type="component" value="Unassembled WGS sequence"/>
</dbReference>
<sequence length="107" mass="12143">RVGHVKKALERPYTGPHKIIERISDCVFDIDVNGEKRSVSVENLKPAHFVRDDLSDIAPESEQPSSTPNNLQQLLLITLILSYLCKYYFIFVVTRGGVCGDWQLRSP</sequence>
<dbReference type="STRING" id="456900.A0A151IK29"/>
<dbReference type="AlphaFoldDB" id="A0A151IK29"/>
<keyword evidence="1" id="KW-1133">Transmembrane helix</keyword>
<evidence type="ECO:0000313" key="3">
    <source>
        <dbReference type="Proteomes" id="UP000078542"/>
    </source>
</evidence>
<gene>
    <name evidence="2" type="ORF">ALC62_04496</name>
</gene>
<accession>A0A151IK29</accession>
<feature type="transmembrane region" description="Helical" evidence="1">
    <location>
        <begin position="74"/>
        <end position="98"/>
    </location>
</feature>
<keyword evidence="1" id="KW-0472">Membrane</keyword>
<dbReference type="EMBL" id="KQ977258">
    <property type="protein sequence ID" value="KYN04624.1"/>
    <property type="molecule type" value="Genomic_DNA"/>
</dbReference>
<protein>
    <submittedName>
        <fullName evidence="2">Uncharacterized protein</fullName>
    </submittedName>
</protein>